<name>A0ABD2MIX0_9CUCU</name>
<protein>
    <submittedName>
        <fullName evidence="1">Uncharacterized protein</fullName>
    </submittedName>
</protein>
<sequence length="100" mass="11301">MGQKYAAKIEIPIGYSDKEEFSRNNVPIPDRRLRSTEGHQRIEVREGARISPVVVNYGSNKADTYALLDDASDDEIVLPESEANAFRRLKCTERKMDSNG</sequence>
<gene>
    <name evidence="1" type="ORF">HHI36_010496</name>
</gene>
<accession>A0ABD2MIX0</accession>
<organism evidence="1 2">
    <name type="scientific">Cryptolaemus montrouzieri</name>
    <dbReference type="NCBI Taxonomy" id="559131"/>
    <lineage>
        <taxon>Eukaryota</taxon>
        <taxon>Metazoa</taxon>
        <taxon>Ecdysozoa</taxon>
        <taxon>Arthropoda</taxon>
        <taxon>Hexapoda</taxon>
        <taxon>Insecta</taxon>
        <taxon>Pterygota</taxon>
        <taxon>Neoptera</taxon>
        <taxon>Endopterygota</taxon>
        <taxon>Coleoptera</taxon>
        <taxon>Polyphaga</taxon>
        <taxon>Cucujiformia</taxon>
        <taxon>Coccinelloidea</taxon>
        <taxon>Coccinellidae</taxon>
        <taxon>Scymninae</taxon>
        <taxon>Scymnini</taxon>
        <taxon>Cryptolaemus</taxon>
    </lineage>
</organism>
<dbReference type="Proteomes" id="UP001516400">
    <property type="component" value="Unassembled WGS sequence"/>
</dbReference>
<keyword evidence="2" id="KW-1185">Reference proteome</keyword>
<comment type="caution">
    <text evidence="1">The sequence shown here is derived from an EMBL/GenBank/DDBJ whole genome shotgun (WGS) entry which is preliminary data.</text>
</comment>
<evidence type="ECO:0000313" key="1">
    <source>
        <dbReference type="EMBL" id="KAL3266318.1"/>
    </source>
</evidence>
<dbReference type="AlphaFoldDB" id="A0ABD2MIX0"/>
<evidence type="ECO:0000313" key="2">
    <source>
        <dbReference type="Proteomes" id="UP001516400"/>
    </source>
</evidence>
<reference evidence="1 2" key="1">
    <citation type="journal article" date="2021" name="BMC Biol.">
        <title>Horizontally acquired antibacterial genes associated with adaptive radiation of ladybird beetles.</title>
        <authorList>
            <person name="Li H.S."/>
            <person name="Tang X.F."/>
            <person name="Huang Y.H."/>
            <person name="Xu Z.Y."/>
            <person name="Chen M.L."/>
            <person name="Du X.Y."/>
            <person name="Qiu B.Y."/>
            <person name="Chen P.T."/>
            <person name="Zhang W."/>
            <person name="Slipinski A."/>
            <person name="Escalona H.E."/>
            <person name="Waterhouse R.M."/>
            <person name="Zwick A."/>
            <person name="Pang H."/>
        </authorList>
    </citation>
    <scope>NUCLEOTIDE SEQUENCE [LARGE SCALE GENOMIC DNA]</scope>
    <source>
        <strain evidence="1">SYSU2018</strain>
    </source>
</reference>
<proteinExistence type="predicted"/>
<dbReference type="EMBL" id="JABFTP020000001">
    <property type="protein sequence ID" value="KAL3266318.1"/>
    <property type="molecule type" value="Genomic_DNA"/>
</dbReference>